<evidence type="ECO:0000259" key="2">
    <source>
        <dbReference type="Pfam" id="PF02517"/>
    </source>
</evidence>
<protein>
    <submittedName>
        <fullName evidence="3">CPBP family intramembrane glutamic endopeptidase</fullName>
        <ecNumber evidence="3">3.4.-.-</ecNumber>
    </submittedName>
</protein>
<evidence type="ECO:0000256" key="1">
    <source>
        <dbReference type="SAM" id="Phobius"/>
    </source>
</evidence>
<dbReference type="PANTHER" id="PTHR39430">
    <property type="entry name" value="MEMBRANE-ASSOCIATED PROTEASE-RELATED"/>
    <property type="match status" value="1"/>
</dbReference>
<gene>
    <name evidence="3" type="ORF">ACFOZ4_12920</name>
</gene>
<sequence length="307" mass="33373">MRTVVDASDVALASRSRNWLVRVFAEAGGRPRRGWRVAAYLIVLIGTTGVLSSLMRGSLVMNVAGHAGVVAFALAATYAFRRLVDRRAWHQIGVSTWRWRHAVLGLAVGTGSMLVVFAVAGSLGWARVAGSELSDRGPGAMAVLLSAGLFMYATSAFVQELAFRGYVLQTLADGWPMRRAALVSSLIFAILHFAEPPTSVWFVVVLLADIMLMAGFLVLTRLSTGALWLAIGFHTTWNWVMDCVLSMDTDAGTDYGNALIHVQLDAPEFGLGHGGGVELLYLLNSAALFAGYWLLQRRRGMRTWEGR</sequence>
<dbReference type="Proteomes" id="UP001595816">
    <property type="component" value="Unassembled WGS sequence"/>
</dbReference>
<dbReference type="InterPro" id="IPR003675">
    <property type="entry name" value="Rce1/LyrA-like_dom"/>
</dbReference>
<organism evidence="3 4">
    <name type="scientific">Hamadaea flava</name>
    <dbReference type="NCBI Taxonomy" id="1742688"/>
    <lineage>
        <taxon>Bacteria</taxon>
        <taxon>Bacillati</taxon>
        <taxon>Actinomycetota</taxon>
        <taxon>Actinomycetes</taxon>
        <taxon>Micromonosporales</taxon>
        <taxon>Micromonosporaceae</taxon>
        <taxon>Hamadaea</taxon>
    </lineage>
</organism>
<feature type="transmembrane region" description="Helical" evidence="1">
    <location>
        <begin position="140"/>
        <end position="163"/>
    </location>
</feature>
<keyword evidence="3" id="KW-0378">Hydrolase</keyword>
<feature type="transmembrane region" description="Helical" evidence="1">
    <location>
        <begin position="61"/>
        <end position="80"/>
    </location>
</feature>
<dbReference type="PANTHER" id="PTHR39430:SF1">
    <property type="entry name" value="PROTEASE"/>
    <property type="match status" value="1"/>
</dbReference>
<evidence type="ECO:0000313" key="4">
    <source>
        <dbReference type="Proteomes" id="UP001595816"/>
    </source>
</evidence>
<evidence type="ECO:0000313" key="3">
    <source>
        <dbReference type="EMBL" id="MFC4131505.1"/>
    </source>
</evidence>
<dbReference type="EMBL" id="JBHSAY010000006">
    <property type="protein sequence ID" value="MFC4131505.1"/>
    <property type="molecule type" value="Genomic_DNA"/>
</dbReference>
<proteinExistence type="predicted"/>
<feature type="transmembrane region" description="Helical" evidence="1">
    <location>
        <begin position="175"/>
        <end position="194"/>
    </location>
</feature>
<feature type="transmembrane region" description="Helical" evidence="1">
    <location>
        <begin position="101"/>
        <end position="120"/>
    </location>
</feature>
<accession>A0ABV8LKJ4</accession>
<keyword evidence="1" id="KW-0812">Transmembrane</keyword>
<dbReference type="RefSeq" id="WP_253755093.1">
    <property type="nucleotide sequence ID" value="NZ_JAMZDZ010000001.1"/>
</dbReference>
<reference evidence="4" key="1">
    <citation type="journal article" date="2019" name="Int. J. Syst. Evol. Microbiol.">
        <title>The Global Catalogue of Microorganisms (GCM) 10K type strain sequencing project: providing services to taxonomists for standard genome sequencing and annotation.</title>
        <authorList>
            <consortium name="The Broad Institute Genomics Platform"/>
            <consortium name="The Broad Institute Genome Sequencing Center for Infectious Disease"/>
            <person name="Wu L."/>
            <person name="Ma J."/>
        </authorList>
    </citation>
    <scope>NUCLEOTIDE SEQUENCE [LARGE SCALE GENOMIC DNA]</scope>
    <source>
        <strain evidence="4">CGMCC 4.7289</strain>
    </source>
</reference>
<feature type="transmembrane region" description="Helical" evidence="1">
    <location>
        <begin position="37"/>
        <end position="55"/>
    </location>
</feature>
<comment type="caution">
    <text evidence="3">The sequence shown here is derived from an EMBL/GenBank/DDBJ whole genome shotgun (WGS) entry which is preliminary data.</text>
</comment>
<dbReference type="Pfam" id="PF02517">
    <property type="entry name" value="Rce1-like"/>
    <property type="match status" value="1"/>
</dbReference>
<keyword evidence="1" id="KW-0472">Membrane</keyword>
<feature type="transmembrane region" description="Helical" evidence="1">
    <location>
        <begin position="200"/>
        <end position="219"/>
    </location>
</feature>
<dbReference type="EC" id="3.4.-.-" evidence="3"/>
<feature type="domain" description="CAAX prenyl protease 2/Lysostaphin resistance protein A-like" evidence="2">
    <location>
        <begin position="145"/>
        <end position="240"/>
    </location>
</feature>
<keyword evidence="4" id="KW-1185">Reference proteome</keyword>
<feature type="transmembrane region" description="Helical" evidence="1">
    <location>
        <begin position="226"/>
        <end position="247"/>
    </location>
</feature>
<keyword evidence="1" id="KW-1133">Transmembrane helix</keyword>
<feature type="transmembrane region" description="Helical" evidence="1">
    <location>
        <begin position="279"/>
        <end position="295"/>
    </location>
</feature>
<dbReference type="GO" id="GO:0016787">
    <property type="term" value="F:hydrolase activity"/>
    <property type="evidence" value="ECO:0007669"/>
    <property type="project" value="UniProtKB-KW"/>
</dbReference>
<name>A0ABV8LKJ4_9ACTN</name>